<dbReference type="InterPro" id="IPR001229">
    <property type="entry name" value="Jacalin-like_lectin_dom"/>
</dbReference>
<gene>
    <name evidence="4" type="ORF">IWQ60_008370</name>
</gene>
<feature type="compositionally biased region" description="Low complexity" evidence="1">
    <location>
        <begin position="154"/>
        <end position="168"/>
    </location>
</feature>
<dbReference type="Proteomes" id="UP001150569">
    <property type="component" value="Unassembled WGS sequence"/>
</dbReference>
<protein>
    <recommendedName>
        <fullName evidence="6">Jacalin-type lectin domain-containing protein</fullName>
    </recommendedName>
</protein>
<feature type="compositionally biased region" description="Polar residues" evidence="1">
    <location>
        <begin position="58"/>
        <end position="68"/>
    </location>
</feature>
<feature type="compositionally biased region" description="Low complexity" evidence="1">
    <location>
        <begin position="9"/>
        <end position="47"/>
    </location>
</feature>
<dbReference type="Gene3D" id="2.30.30.100">
    <property type="match status" value="1"/>
</dbReference>
<dbReference type="InterPro" id="IPR019181">
    <property type="entry name" value="LSM12_ABD"/>
</dbReference>
<dbReference type="Pfam" id="PF01419">
    <property type="entry name" value="Jacalin"/>
    <property type="match status" value="1"/>
</dbReference>
<accession>A0A9W7ZSE9</accession>
<dbReference type="Pfam" id="PF09793">
    <property type="entry name" value="AD"/>
    <property type="match status" value="1"/>
</dbReference>
<dbReference type="PROSITE" id="PS52001">
    <property type="entry name" value="AD"/>
    <property type="match status" value="1"/>
</dbReference>
<feature type="region of interest" description="Disordered" evidence="1">
    <location>
        <begin position="1"/>
        <end position="121"/>
    </location>
</feature>
<dbReference type="InterPro" id="IPR021917">
    <property type="entry name" value="Unchr_Zn-peptidase-like"/>
</dbReference>
<feature type="compositionally biased region" description="Low complexity" evidence="1">
    <location>
        <begin position="71"/>
        <end position="111"/>
    </location>
</feature>
<dbReference type="InterPro" id="IPR047574">
    <property type="entry name" value="AD"/>
</dbReference>
<dbReference type="EMBL" id="JANBPT010000620">
    <property type="protein sequence ID" value="KAJ1915653.1"/>
    <property type="molecule type" value="Genomic_DNA"/>
</dbReference>
<dbReference type="SMART" id="SM00995">
    <property type="entry name" value="AD"/>
    <property type="match status" value="1"/>
</dbReference>
<evidence type="ECO:0008006" key="6">
    <source>
        <dbReference type="Google" id="ProtNLM"/>
    </source>
</evidence>
<keyword evidence="5" id="KW-1185">Reference proteome</keyword>
<dbReference type="InterPro" id="IPR036404">
    <property type="entry name" value="Jacalin-like_lectin_dom_sf"/>
</dbReference>
<dbReference type="SUPFAM" id="SSF51101">
    <property type="entry name" value="Mannose-binding lectins"/>
    <property type="match status" value="1"/>
</dbReference>
<organism evidence="4 5">
    <name type="scientific">Tieghemiomyces parasiticus</name>
    <dbReference type="NCBI Taxonomy" id="78921"/>
    <lineage>
        <taxon>Eukaryota</taxon>
        <taxon>Fungi</taxon>
        <taxon>Fungi incertae sedis</taxon>
        <taxon>Zoopagomycota</taxon>
        <taxon>Kickxellomycotina</taxon>
        <taxon>Dimargaritomycetes</taxon>
        <taxon>Dimargaritales</taxon>
        <taxon>Dimargaritaceae</taxon>
        <taxon>Tieghemiomyces</taxon>
    </lineage>
</organism>
<feature type="domain" description="Jacalin-type lectin" evidence="2">
    <location>
        <begin position="967"/>
        <end position="1096"/>
    </location>
</feature>
<dbReference type="AlphaFoldDB" id="A0A9W7ZSE9"/>
<feature type="domain" description="AD" evidence="3">
    <location>
        <begin position="292"/>
        <end position="387"/>
    </location>
</feature>
<evidence type="ECO:0000313" key="4">
    <source>
        <dbReference type="EMBL" id="KAJ1915653.1"/>
    </source>
</evidence>
<dbReference type="PANTHER" id="PTHR21054">
    <property type="entry name" value="ZINC METALLOPROTEINASE-RELATED"/>
    <property type="match status" value="1"/>
</dbReference>
<dbReference type="GO" id="GO:0005737">
    <property type="term" value="C:cytoplasm"/>
    <property type="evidence" value="ECO:0007669"/>
    <property type="project" value="TreeGrafter"/>
</dbReference>
<dbReference type="Pfam" id="PF12044">
    <property type="entry name" value="Metallopep"/>
    <property type="match status" value="1"/>
</dbReference>
<dbReference type="Gene3D" id="2.100.10.30">
    <property type="entry name" value="Jacalin-like lectin domain"/>
    <property type="match status" value="1"/>
</dbReference>
<sequence>MDYRAAATQSLKAPAAKPPAIAAAQARPLRSAAPGASPVTPTVVPTPKDAPVPHKPSFKSTLTSTSTAGKPPSSAPVAVATAPQVPSPTGTRVTTTPSVSTTAADTSAVPSGPASRPATKAGTPVISYSAIAAPGTAKAPTQSTVPAEAAIPGATTSSAKPSAATSPKPVSPYQRMVGHEVVVTTTDEQVHRGIVYVYDPRLQCLVLISELGPEERSRLSSEAGTSPRPASGATSTAAIGMAYPAPNSQRSQIKNSQGKRIDLIKVKHIKSLVVRAPPGPTARELLESATPRSVNLEKVRQRYDQNLREAEASVLKIGVGVTREAQCVFDALSKTLPCRWAKDSIVVLDEVLINPPYQPENCVANPSAASLLERVKKVHHMPGTEPTYSVDDATHMPDATASFAGMSLGDRSAPGPDLKVPSPLIVSIQEGETVYQRVLLIYGRAGPPHTHFEGQITVYPQNFPMQRWPVVDTHFKCLVPLEPGQNLVRFQCNGAETLLTLHYLPRLQNPPLRLAIMVAKDSPLTFDAPPDKQGPGKNDLSAAIKRLRCAAYMWQAFNAEQMYRNGLGRRTFRLDEAWLPETLTDQEDVQRNTAQVYIVRSRLTTAEMRDPLHAQQYQPQTGEASKDSMFTLFSHALEDYGAPFDRDCYVAGMTLDSHWDSHLRVILAHAALGGGGGSRRQCVFGSHLTYAWPSCLEEIVPKFLDTTPVDERYTANDANECSEGWKAANVGMGAFLHEVGHLLTLGHTQDGIMSRGFNNYNRTFMVKEPRFQPITPEDEAGSHWTRVDMIRLRYHPCLRLPTDVLALPARNAVTDSTLYAVEEGILVKNPVGISMVEIWINDRLKGHLEYVDGDHHAATPALPPRPGSATAQSAVTPTQLTLTRQMIFNKAPWQAGDRVTLDVVSVAQNSSQVPDFERFLGEHRVTIPHYEHLHVYKSNQLGNGTMNGTVPFQAYFSSGHGNGAEFMRGPGGFAPLAHGGRALPPLTHLRIYHGLYVDGFVAYLADGSWVQCGKVGPNPVEFPLAPGEGLSQINVNSGAWIDSLEFITTHGRTTGWCGSSRGGTVHVLKVPNGYQWAGIYGSGAGWLDSIGCFYTKA</sequence>
<evidence type="ECO:0000256" key="1">
    <source>
        <dbReference type="SAM" id="MobiDB-lite"/>
    </source>
</evidence>
<dbReference type="OrthoDB" id="74460at2759"/>
<feature type="region of interest" description="Disordered" evidence="1">
    <location>
        <begin position="153"/>
        <end position="172"/>
    </location>
</feature>
<dbReference type="PROSITE" id="PS51752">
    <property type="entry name" value="JACALIN_LECTIN"/>
    <property type="match status" value="1"/>
</dbReference>
<dbReference type="InterPro" id="IPR053002">
    <property type="entry name" value="Metalloproteinase_M10B"/>
</dbReference>
<dbReference type="PANTHER" id="PTHR21054:SF2">
    <property type="entry name" value="MIP04191P"/>
    <property type="match status" value="1"/>
</dbReference>
<evidence type="ECO:0000259" key="3">
    <source>
        <dbReference type="PROSITE" id="PS52001"/>
    </source>
</evidence>
<comment type="caution">
    <text evidence="4">The sequence shown here is derived from an EMBL/GenBank/DDBJ whole genome shotgun (WGS) entry which is preliminary data.</text>
</comment>
<evidence type="ECO:0000259" key="2">
    <source>
        <dbReference type="PROSITE" id="PS51752"/>
    </source>
</evidence>
<name>A0A9W7ZSE9_9FUNG</name>
<proteinExistence type="predicted"/>
<reference evidence="4" key="1">
    <citation type="submission" date="2022-07" db="EMBL/GenBank/DDBJ databases">
        <title>Phylogenomic reconstructions and comparative analyses of Kickxellomycotina fungi.</title>
        <authorList>
            <person name="Reynolds N.K."/>
            <person name="Stajich J.E."/>
            <person name="Barry K."/>
            <person name="Grigoriev I.V."/>
            <person name="Crous P."/>
            <person name="Smith M.E."/>
        </authorList>
    </citation>
    <scope>NUCLEOTIDE SEQUENCE</scope>
    <source>
        <strain evidence="4">RSA 861</strain>
    </source>
</reference>
<evidence type="ECO:0000313" key="5">
    <source>
        <dbReference type="Proteomes" id="UP001150569"/>
    </source>
</evidence>